<feature type="chain" id="PRO_5043034992" description="Secreted protein" evidence="1">
    <location>
        <begin position="25"/>
        <end position="150"/>
    </location>
</feature>
<reference evidence="2 3" key="1">
    <citation type="journal article" date="2022" name="Nat. Plants">
        <title>Genomes of leafy and leafless Platanthera orchids illuminate the evolution of mycoheterotrophy.</title>
        <authorList>
            <person name="Li M.H."/>
            <person name="Liu K.W."/>
            <person name="Li Z."/>
            <person name="Lu H.C."/>
            <person name="Ye Q.L."/>
            <person name="Zhang D."/>
            <person name="Wang J.Y."/>
            <person name="Li Y.F."/>
            <person name="Zhong Z.M."/>
            <person name="Liu X."/>
            <person name="Yu X."/>
            <person name="Liu D.K."/>
            <person name="Tu X.D."/>
            <person name="Liu B."/>
            <person name="Hao Y."/>
            <person name="Liao X.Y."/>
            <person name="Jiang Y.T."/>
            <person name="Sun W.H."/>
            <person name="Chen J."/>
            <person name="Chen Y.Q."/>
            <person name="Ai Y."/>
            <person name="Zhai J.W."/>
            <person name="Wu S.S."/>
            <person name="Zhou Z."/>
            <person name="Hsiao Y.Y."/>
            <person name="Wu W.L."/>
            <person name="Chen Y.Y."/>
            <person name="Lin Y.F."/>
            <person name="Hsu J.L."/>
            <person name="Li C.Y."/>
            <person name="Wang Z.W."/>
            <person name="Zhao X."/>
            <person name="Zhong W.Y."/>
            <person name="Ma X.K."/>
            <person name="Ma L."/>
            <person name="Huang J."/>
            <person name="Chen G.Z."/>
            <person name="Huang M.Z."/>
            <person name="Huang L."/>
            <person name="Peng D.H."/>
            <person name="Luo Y.B."/>
            <person name="Zou S.Q."/>
            <person name="Chen S.P."/>
            <person name="Lan S."/>
            <person name="Tsai W.C."/>
            <person name="Van de Peer Y."/>
            <person name="Liu Z.J."/>
        </authorList>
    </citation>
    <scope>NUCLEOTIDE SEQUENCE [LARGE SCALE GENOMIC DNA]</scope>
    <source>
        <strain evidence="2">Lor287</strain>
    </source>
</reference>
<keyword evidence="1" id="KW-0732">Signal</keyword>
<dbReference type="Proteomes" id="UP001418222">
    <property type="component" value="Unassembled WGS sequence"/>
</dbReference>
<organism evidence="2 3">
    <name type="scientific">Platanthera zijinensis</name>
    <dbReference type="NCBI Taxonomy" id="2320716"/>
    <lineage>
        <taxon>Eukaryota</taxon>
        <taxon>Viridiplantae</taxon>
        <taxon>Streptophyta</taxon>
        <taxon>Embryophyta</taxon>
        <taxon>Tracheophyta</taxon>
        <taxon>Spermatophyta</taxon>
        <taxon>Magnoliopsida</taxon>
        <taxon>Liliopsida</taxon>
        <taxon>Asparagales</taxon>
        <taxon>Orchidaceae</taxon>
        <taxon>Orchidoideae</taxon>
        <taxon>Orchideae</taxon>
        <taxon>Orchidinae</taxon>
        <taxon>Platanthera</taxon>
    </lineage>
</organism>
<evidence type="ECO:0000313" key="2">
    <source>
        <dbReference type="EMBL" id="KAK8914558.1"/>
    </source>
</evidence>
<dbReference type="AlphaFoldDB" id="A0AAP0AU32"/>
<accession>A0AAP0AU32</accession>
<gene>
    <name evidence="2" type="ORF">KSP39_PZI024199</name>
</gene>
<proteinExistence type="predicted"/>
<evidence type="ECO:0000256" key="1">
    <source>
        <dbReference type="SAM" id="SignalP"/>
    </source>
</evidence>
<evidence type="ECO:0008006" key="4">
    <source>
        <dbReference type="Google" id="ProtNLM"/>
    </source>
</evidence>
<keyword evidence="3" id="KW-1185">Reference proteome</keyword>
<name>A0AAP0AU32_9ASPA</name>
<sequence length="150" mass="15535">MTVFARLSALVVAAVLASCAAASSHTITLVNNCGTPTAMQLPGRGVYGAGTYTFNGDVRGGIASPCSDINGVGCISIEFTLVDGVTSADITLIPPHRFDHPARFSLNNGATGATCSNANCGPNNAFYKFDDYTAQRQVNGPGSSIYMQFC</sequence>
<protein>
    <recommendedName>
        <fullName evidence="4">Secreted protein</fullName>
    </recommendedName>
</protein>
<dbReference type="EMBL" id="JBBWWQ010000021">
    <property type="protein sequence ID" value="KAK8914558.1"/>
    <property type="molecule type" value="Genomic_DNA"/>
</dbReference>
<feature type="signal peptide" evidence="1">
    <location>
        <begin position="1"/>
        <end position="24"/>
    </location>
</feature>
<comment type="caution">
    <text evidence="2">The sequence shown here is derived from an EMBL/GenBank/DDBJ whole genome shotgun (WGS) entry which is preliminary data.</text>
</comment>
<evidence type="ECO:0000313" key="3">
    <source>
        <dbReference type="Proteomes" id="UP001418222"/>
    </source>
</evidence>
<dbReference type="PROSITE" id="PS51257">
    <property type="entry name" value="PROKAR_LIPOPROTEIN"/>
    <property type="match status" value="1"/>
</dbReference>